<dbReference type="OrthoDB" id="274732at2759"/>
<proteinExistence type="predicted"/>
<dbReference type="EMBL" id="NBCO01000019">
    <property type="protein sequence ID" value="ORC87921.1"/>
    <property type="molecule type" value="Genomic_DNA"/>
</dbReference>
<evidence type="ECO:0000313" key="3">
    <source>
        <dbReference type="Proteomes" id="UP000192257"/>
    </source>
</evidence>
<dbReference type="AlphaFoldDB" id="A0A1X0NTI9"/>
<reference evidence="2 3" key="1">
    <citation type="submission" date="2017-03" db="EMBL/GenBank/DDBJ databases">
        <title>An alternative strategy for trypanosome survival in the mammalian bloodstream revealed through genome and transcriptome analysis of the ubiquitous bovine parasite Trypanosoma (Megatrypanum) theileri.</title>
        <authorList>
            <person name="Kelly S."/>
            <person name="Ivens A."/>
            <person name="Mott A."/>
            <person name="O'Neill E."/>
            <person name="Emms D."/>
            <person name="Macleod O."/>
            <person name="Voorheis P."/>
            <person name="Matthews J."/>
            <person name="Matthews K."/>
            <person name="Carrington M."/>
        </authorList>
    </citation>
    <scope>NUCLEOTIDE SEQUENCE [LARGE SCALE GENOMIC DNA]</scope>
    <source>
        <strain evidence="2">Edinburgh</strain>
    </source>
</reference>
<dbReference type="VEuPathDB" id="TriTrypDB:TM35_000191650"/>
<keyword evidence="3" id="KW-1185">Reference proteome</keyword>
<evidence type="ECO:0000313" key="2">
    <source>
        <dbReference type="EMBL" id="ORC87921.1"/>
    </source>
</evidence>
<feature type="region of interest" description="Disordered" evidence="1">
    <location>
        <begin position="104"/>
        <end position="157"/>
    </location>
</feature>
<dbReference type="Proteomes" id="UP000192257">
    <property type="component" value="Unassembled WGS sequence"/>
</dbReference>
<protein>
    <submittedName>
        <fullName evidence="2">Uncharacterized protein</fullName>
    </submittedName>
</protein>
<feature type="compositionally biased region" description="Basic residues" evidence="1">
    <location>
        <begin position="141"/>
        <end position="150"/>
    </location>
</feature>
<sequence length="157" mass="18212">MPIVRPTRWDHETLPYVPAGNLPCLLFYLLPGDNVPRVVVPNARGEYPHLIPGMPYMEELADEEAEGEMRAEKESEENEKVVVMRDWGRVMPVLEFAPPPLHEDVGTQVGWEDLPAPPLSYLRNYTDPTQQRPSSSPPSQHYHHHHHEKRKKFDEYE</sequence>
<comment type="caution">
    <text evidence="2">The sequence shown here is derived from an EMBL/GenBank/DDBJ whole genome shotgun (WGS) entry which is preliminary data.</text>
</comment>
<dbReference type="RefSeq" id="XP_028881987.1">
    <property type="nucleotide sequence ID" value="XM_029026663.1"/>
</dbReference>
<dbReference type="GeneID" id="39986443"/>
<organism evidence="2 3">
    <name type="scientific">Trypanosoma theileri</name>
    <dbReference type="NCBI Taxonomy" id="67003"/>
    <lineage>
        <taxon>Eukaryota</taxon>
        <taxon>Discoba</taxon>
        <taxon>Euglenozoa</taxon>
        <taxon>Kinetoplastea</taxon>
        <taxon>Metakinetoplastina</taxon>
        <taxon>Trypanosomatida</taxon>
        <taxon>Trypanosomatidae</taxon>
        <taxon>Trypanosoma</taxon>
    </lineage>
</organism>
<accession>A0A1X0NTI9</accession>
<feature type="compositionally biased region" description="Low complexity" evidence="1">
    <location>
        <begin position="130"/>
        <end position="140"/>
    </location>
</feature>
<evidence type="ECO:0000256" key="1">
    <source>
        <dbReference type="SAM" id="MobiDB-lite"/>
    </source>
</evidence>
<gene>
    <name evidence="2" type="ORF">TM35_000191650</name>
</gene>
<name>A0A1X0NTI9_9TRYP</name>